<feature type="transmembrane region" description="Helical" evidence="10">
    <location>
        <begin position="63"/>
        <end position="86"/>
    </location>
</feature>
<evidence type="ECO:0000256" key="2">
    <source>
        <dbReference type="ARBA" id="ARBA00012438"/>
    </source>
</evidence>
<evidence type="ECO:0000256" key="3">
    <source>
        <dbReference type="ARBA" id="ARBA00022553"/>
    </source>
</evidence>
<evidence type="ECO:0000256" key="9">
    <source>
        <dbReference type="SAM" id="MobiDB-lite"/>
    </source>
</evidence>
<dbReference type="Pfam" id="PF07730">
    <property type="entry name" value="HisKA_3"/>
    <property type="match status" value="1"/>
</dbReference>
<feature type="domain" description="Histidine kinase/HSP90-like ATPase" evidence="11">
    <location>
        <begin position="283"/>
        <end position="418"/>
    </location>
</feature>
<dbReference type="PANTHER" id="PTHR24421:SF10">
    <property type="entry name" value="NITRATE_NITRITE SENSOR PROTEIN NARQ"/>
    <property type="match status" value="1"/>
</dbReference>
<dbReference type="PANTHER" id="PTHR24421">
    <property type="entry name" value="NITRATE/NITRITE SENSOR PROTEIN NARX-RELATED"/>
    <property type="match status" value="1"/>
</dbReference>
<dbReference type="SUPFAM" id="SSF55874">
    <property type="entry name" value="ATPase domain of HSP90 chaperone/DNA topoisomerase II/histidine kinase"/>
    <property type="match status" value="1"/>
</dbReference>
<dbReference type="InterPro" id="IPR003594">
    <property type="entry name" value="HATPase_dom"/>
</dbReference>
<feature type="compositionally biased region" description="Basic and acidic residues" evidence="9">
    <location>
        <begin position="330"/>
        <end position="341"/>
    </location>
</feature>
<dbReference type="Pfam" id="PF02518">
    <property type="entry name" value="HATPase_c"/>
    <property type="match status" value="1"/>
</dbReference>
<keyword evidence="10" id="KW-0472">Membrane</keyword>
<dbReference type="InterPro" id="IPR011712">
    <property type="entry name" value="Sig_transdc_His_kin_sub3_dim/P"/>
</dbReference>
<evidence type="ECO:0000256" key="5">
    <source>
        <dbReference type="ARBA" id="ARBA00022741"/>
    </source>
</evidence>
<organism evidence="13 14">
    <name type="scientific">Sphaerisporangium dianthi</name>
    <dbReference type="NCBI Taxonomy" id="1436120"/>
    <lineage>
        <taxon>Bacteria</taxon>
        <taxon>Bacillati</taxon>
        <taxon>Actinomycetota</taxon>
        <taxon>Actinomycetes</taxon>
        <taxon>Streptosporangiales</taxon>
        <taxon>Streptosporangiaceae</taxon>
        <taxon>Sphaerisporangium</taxon>
    </lineage>
</organism>
<dbReference type="Proteomes" id="UP001596004">
    <property type="component" value="Unassembled WGS sequence"/>
</dbReference>
<keyword evidence="4" id="KW-0808">Transferase</keyword>
<dbReference type="InterPro" id="IPR050482">
    <property type="entry name" value="Sensor_HK_TwoCompSys"/>
</dbReference>
<evidence type="ECO:0000256" key="8">
    <source>
        <dbReference type="ARBA" id="ARBA00023012"/>
    </source>
</evidence>
<comment type="catalytic activity">
    <reaction evidence="1">
        <text>ATP + protein L-histidine = ADP + protein N-phospho-L-histidine.</text>
        <dbReference type="EC" id="2.7.13.3"/>
    </reaction>
</comment>
<feature type="compositionally biased region" description="Gly residues" evidence="9">
    <location>
        <begin position="371"/>
        <end position="385"/>
    </location>
</feature>
<evidence type="ECO:0000259" key="12">
    <source>
        <dbReference type="Pfam" id="PF07730"/>
    </source>
</evidence>
<accession>A0ABV9CE29</accession>
<evidence type="ECO:0000256" key="1">
    <source>
        <dbReference type="ARBA" id="ARBA00000085"/>
    </source>
</evidence>
<keyword evidence="6 13" id="KW-0418">Kinase</keyword>
<evidence type="ECO:0000256" key="10">
    <source>
        <dbReference type="SAM" id="Phobius"/>
    </source>
</evidence>
<feature type="domain" description="Signal transduction histidine kinase subgroup 3 dimerisation and phosphoacceptor" evidence="12">
    <location>
        <begin position="172"/>
        <end position="237"/>
    </location>
</feature>
<dbReference type="Gene3D" id="3.30.565.10">
    <property type="entry name" value="Histidine kinase-like ATPase, C-terminal domain"/>
    <property type="match status" value="1"/>
</dbReference>
<feature type="transmembrane region" description="Helical" evidence="10">
    <location>
        <begin position="134"/>
        <end position="152"/>
    </location>
</feature>
<name>A0ABV9CE29_9ACTN</name>
<reference evidence="14" key="1">
    <citation type="journal article" date="2019" name="Int. J. Syst. Evol. Microbiol.">
        <title>The Global Catalogue of Microorganisms (GCM) 10K type strain sequencing project: providing services to taxonomists for standard genome sequencing and annotation.</title>
        <authorList>
            <consortium name="The Broad Institute Genomics Platform"/>
            <consortium name="The Broad Institute Genome Sequencing Center for Infectious Disease"/>
            <person name="Wu L."/>
            <person name="Ma J."/>
        </authorList>
    </citation>
    <scope>NUCLEOTIDE SEQUENCE [LARGE SCALE GENOMIC DNA]</scope>
    <source>
        <strain evidence="14">CGMCC 4.7132</strain>
    </source>
</reference>
<sequence>MKSLRAAWRTLRPPAVADFLLALLIAAFQALLILTLELRGPLPALLALDAAASAVLLRRRDRPLTVLAVTVACNLVAVGAGLPVWLGPAAACALYSAGVYARPRRAWLAAAAVELAVALTLQVGHIVSAERTPASAPLGALVFVGLGQLVRFRRELAERTRAELAAAAVRDERRRIARELHDMVAHHISTMNVLIGAARATMSGRPAQARDTLLTAERTGRAAMAEMRELLHVLRADDAPGAAPAGHGTAALPALIAEIRRAGLPVDYEVAGEPGKLSVAVDHTLYRLVQEALTNVRKHAPGARARVRIVFGAGAVEAEVLDDGPGPQVPHERAEVPRADADGSGGDGDGSGRGDDGSGRGDDGSGRGDDGLSGDGDGSGGGYGLSGMAEWVGACGGRLLAGPRPEGGFRVHALLPAPAEQEET</sequence>
<dbReference type="CDD" id="cd16917">
    <property type="entry name" value="HATPase_UhpB-NarQ-NarX-like"/>
    <property type="match status" value="1"/>
</dbReference>
<dbReference type="Gene3D" id="1.20.5.1930">
    <property type="match status" value="1"/>
</dbReference>
<dbReference type="GO" id="GO:0016301">
    <property type="term" value="F:kinase activity"/>
    <property type="evidence" value="ECO:0007669"/>
    <property type="project" value="UniProtKB-KW"/>
</dbReference>
<keyword evidence="5" id="KW-0547">Nucleotide-binding</keyword>
<gene>
    <name evidence="13" type="ORF">ACFO60_11140</name>
</gene>
<evidence type="ECO:0000313" key="14">
    <source>
        <dbReference type="Proteomes" id="UP001596004"/>
    </source>
</evidence>
<evidence type="ECO:0000313" key="13">
    <source>
        <dbReference type="EMBL" id="MFC4531318.1"/>
    </source>
</evidence>
<evidence type="ECO:0000256" key="4">
    <source>
        <dbReference type="ARBA" id="ARBA00022679"/>
    </source>
</evidence>
<keyword evidence="14" id="KW-1185">Reference proteome</keyword>
<keyword evidence="7" id="KW-0067">ATP-binding</keyword>
<keyword evidence="3" id="KW-0597">Phosphoprotein</keyword>
<protein>
    <recommendedName>
        <fullName evidence="2">histidine kinase</fullName>
        <ecNumber evidence="2">2.7.13.3</ecNumber>
    </recommendedName>
</protein>
<keyword evidence="10" id="KW-0812">Transmembrane</keyword>
<dbReference type="EMBL" id="JBHSFP010000005">
    <property type="protein sequence ID" value="MFC4531318.1"/>
    <property type="molecule type" value="Genomic_DNA"/>
</dbReference>
<proteinExistence type="predicted"/>
<dbReference type="RefSeq" id="WP_380839829.1">
    <property type="nucleotide sequence ID" value="NZ_JBHSFP010000005.1"/>
</dbReference>
<evidence type="ECO:0000259" key="11">
    <source>
        <dbReference type="Pfam" id="PF02518"/>
    </source>
</evidence>
<evidence type="ECO:0000256" key="6">
    <source>
        <dbReference type="ARBA" id="ARBA00022777"/>
    </source>
</evidence>
<dbReference type="EC" id="2.7.13.3" evidence="2"/>
<keyword evidence="8" id="KW-0902">Two-component regulatory system</keyword>
<comment type="caution">
    <text evidence="13">The sequence shown here is derived from an EMBL/GenBank/DDBJ whole genome shotgun (WGS) entry which is preliminary data.</text>
</comment>
<keyword evidence="10" id="KW-1133">Transmembrane helix</keyword>
<feature type="compositionally biased region" description="Basic and acidic residues" evidence="9">
    <location>
        <begin position="350"/>
        <end position="370"/>
    </location>
</feature>
<feature type="transmembrane region" description="Helical" evidence="10">
    <location>
        <begin position="107"/>
        <end position="128"/>
    </location>
</feature>
<evidence type="ECO:0000256" key="7">
    <source>
        <dbReference type="ARBA" id="ARBA00022840"/>
    </source>
</evidence>
<dbReference type="InterPro" id="IPR036890">
    <property type="entry name" value="HATPase_C_sf"/>
</dbReference>
<feature type="region of interest" description="Disordered" evidence="9">
    <location>
        <begin position="320"/>
        <end position="387"/>
    </location>
</feature>